<accession>A0A9D1SZ24</accession>
<keyword evidence="8" id="KW-0032">Aminotransferase</keyword>
<comment type="catalytic activity">
    <reaction evidence="5">
        <text>(sulfur carrier)-H + L-cysteine = (sulfur carrier)-SH + L-alanine</text>
        <dbReference type="Rhea" id="RHEA:43892"/>
        <dbReference type="Rhea" id="RHEA-COMP:14737"/>
        <dbReference type="Rhea" id="RHEA-COMP:14739"/>
        <dbReference type="ChEBI" id="CHEBI:29917"/>
        <dbReference type="ChEBI" id="CHEBI:35235"/>
        <dbReference type="ChEBI" id="CHEBI:57972"/>
        <dbReference type="ChEBI" id="CHEBI:64428"/>
        <dbReference type="EC" id="2.8.1.7"/>
    </reaction>
</comment>
<dbReference type="AlphaFoldDB" id="A0A9D1SZ24"/>
<dbReference type="Pfam" id="PF00266">
    <property type="entry name" value="Aminotran_5"/>
    <property type="match status" value="1"/>
</dbReference>
<evidence type="ECO:0000256" key="1">
    <source>
        <dbReference type="ARBA" id="ARBA00001933"/>
    </source>
</evidence>
<comment type="cofactor">
    <cofactor evidence="1 6">
        <name>pyridoxal 5'-phosphate</name>
        <dbReference type="ChEBI" id="CHEBI:597326"/>
    </cofactor>
</comment>
<dbReference type="PIRSF" id="PIRSF005572">
    <property type="entry name" value="NifS"/>
    <property type="match status" value="1"/>
</dbReference>
<evidence type="ECO:0000256" key="3">
    <source>
        <dbReference type="ARBA" id="ARBA00012239"/>
    </source>
</evidence>
<dbReference type="GO" id="GO:0031071">
    <property type="term" value="F:cysteine desulfurase activity"/>
    <property type="evidence" value="ECO:0007669"/>
    <property type="project" value="UniProtKB-EC"/>
</dbReference>
<dbReference type="PANTHER" id="PTHR43586">
    <property type="entry name" value="CYSTEINE DESULFURASE"/>
    <property type="match status" value="1"/>
</dbReference>
<dbReference type="Gene3D" id="3.90.1150.10">
    <property type="entry name" value="Aspartate Aminotransferase, domain 1"/>
    <property type="match status" value="1"/>
</dbReference>
<organism evidence="8 9">
    <name type="scientific">Candidatus Caccopulliclostridium gallistercoris</name>
    <dbReference type="NCBI Taxonomy" id="2840719"/>
    <lineage>
        <taxon>Bacteria</taxon>
        <taxon>Bacillati</taxon>
        <taxon>Bacillota</taxon>
        <taxon>Clostridia</taxon>
        <taxon>Candidatus Caccopulliclostridium</taxon>
    </lineage>
</organism>
<protein>
    <recommendedName>
        <fullName evidence="3">cysteine desulfurase</fullName>
        <ecNumber evidence="3">2.8.1.7</ecNumber>
    </recommendedName>
</protein>
<dbReference type="Proteomes" id="UP000886861">
    <property type="component" value="Unassembled WGS sequence"/>
</dbReference>
<evidence type="ECO:0000256" key="4">
    <source>
        <dbReference type="ARBA" id="ARBA00022898"/>
    </source>
</evidence>
<dbReference type="PANTHER" id="PTHR43586:SF4">
    <property type="entry name" value="ISOPENICILLIN N EPIMERASE"/>
    <property type="match status" value="1"/>
</dbReference>
<evidence type="ECO:0000256" key="5">
    <source>
        <dbReference type="ARBA" id="ARBA00050776"/>
    </source>
</evidence>
<dbReference type="InterPro" id="IPR015424">
    <property type="entry name" value="PyrdxlP-dep_Trfase"/>
</dbReference>
<evidence type="ECO:0000313" key="8">
    <source>
        <dbReference type="EMBL" id="HIV01316.1"/>
    </source>
</evidence>
<dbReference type="GO" id="GO:0008483">
    <property type="term" value="F:transaminase activity"/>
    <property type="evidence" value="ECO:0007669"/>
    <property type="project" value="UniProtKB-KW"/>
</dbReference>
<gene>
    <name evidence="8" type="ORF">IAA62_02025</name>
</gene>
<dbReference type="EC" id="2.8.1.7" evidence="3"/>
<dbReference type="InterPro" id="IPR020578">
    <property type="entry name" value="Aminotrans_V_PyrdxlP_BS"/>
</dbReference>
<keyword evidence="8" id="KW-0808">Transferase</keyword>
<dbReference type="InterPro" id="IPR015422">
    <property type="entry name" value="PyrdxlP-dep_Trfase_small"/>
</dbReference>
<dbReference type="Gene3D" id="3.40.640.10">
    <property type="entry name" value="Type I PLP-dependent aspartate aminotransferase-like (Major domain)"/>
    <property type="match status" value="1"/>
</dbReference>
<evidence type="ECO:0000256" key="6">
    <source>
        <dbReference type="RuleBase" id="RU004504"/>
    </source>
</evidence>
<dbReference type="InterPro" id="IPR000192">
    <property type="entry name" value="Aminotrans_V_dom"/>
</dbReference>
<comment type="caution">
    <text evidence="8">The sequence shown here is derived from an EMBL/GenBank/DDBJ whole genome shotgun (WGS) entry which is preliminary data.</text>
</comment>
<evidence type="ECO:0000256" key="2">
    <source>
        <dbReference type="ARBA" id="ARBA00010447"/>
    </source>
</evidence>
<dbReference type="PROSITE" id="PS00595">
    <property type="entry name" value="AA_TRANSFER_CLASS_5"/>
    <property type="match status" value="1"/>
</dbReference>
<proteinExistence type="inferred from homology"/>
<dbReference type="InterPro" id="IPR016454">
    <property type="entry name" value="Cysteine_dSase"/>
</dbReference>
<evidence type="ECO:0000259" key="7">
    <source>
        <dbReference type="Pfam" id="PF00266"/>
    </source>
</evidence>
<evidence type="ECO:0000313" key="9">
    <source>
        <dbReference type="Proteomes" id="UP000886861"/>
    </source>
</evidence>
<comment type="similarity">
    <text evidence="2">Belongs to the class-V pyridoxal-phosphate-dependent aminotransferase family. Csd subfamily.</text>
</comment>
<dbReference type="SUPFAM" id="SSF53383">
    <property type="entry name" value="PLP-dependent transferases"/>
    <property type="match status" value="1"/>
</dbReference>
<dbReference type="NCBIfam" id="TIGR01977">
    <property type="entry name" value="am_tr_V_EF2568"/>
    <property type="match status" value="1"/>
</dbReference>
<dbReference type="EMBL" id="DVOJ01000007">
    <property type="protein sequence ID" value="HIV01316.1"/>
    <property type="molecule type" value="Genomic_DNA"/>
</dbReference>
<reference evidence="8" key="2">
    <citation type="journal article" date="2021" name="PeerJ">
        <title>Extensive microbial diversity within the chicken gut microbiome revealed by metagenomics and culture.</title>
        <authorList>
            <person name="Gilroy R."/>
            <person name="Ravi A."/>
            <person name="Getino M."/>
            <person name="Pursley I."/>
            <person name="Horton D.L."/>
            <person name="Alikhan N.F."/>
            <person name="Baker D."/>
            <person name="Gharbi K."/>
            <person name="Hall N."/>
            <person name="Watson M."/>
            <person name="Adriaenssens E.M."/>
            <person name="Foster-Nyarko E."/>
            <person name="Jarju S."/>
            <person name="Secka A."/>
            <person name="Antonio M."/>
            <person name="Oren A."/>
            <person name="Chaudhuri R.R."/>
            <person name="La Ragione R."/>
            <person name="Hildebrand F."/>
            <person name="Pallen M.J."/>
        </authorList>
    </citation>
    <scope>NUCLEOTIDE SEQUENCE</scope>
    <source>
        <strain evidence="8">CHK186-9395</strain>
    </source>
</reference>
<sequence length="377" mass="41141">MIYLDNSATTFPKPKEVQKALNDVFTKYGANPGRSGHSFSLASALKVNEVREDVADFFNVSRPEKVIFTSGCTEALNLAILGSVQEGGHVICTVNEHNSVLRPLFELKAKGLIDVTVAEPENSARLTVSDIVKHIRPNTYMVCVNHVSNVDGMEAELEAIGELCAEHCIYFLVDAAQSAGHKVIDMQKQNIDFLALAGHKGLYALQGVGALCYSAKAKLLPIKFGGTGTDSINVRQPLEAPEAFESGTIATPAIISLGAGLKFVKEHYSEIEEKLDDLTTYLNYELRSIDGVKVYTHPDNSNGVLSFNIRDMPSTDVSSILDEKYKICSRSGLHCAPLKHKFNGTTYQGSVRLSLSYFSTFTEISRTLKAIKEIAKG</sequence>
<dbReference type="InterPro" id="IPR010969">
    <property type="entry name" value="Cys_dSase-rel_unknwn_funct"/>
</dbReference>
<keyword evidence="4" id="KW-0663">Pyridoxal phosphate</keyword>
<reference evidence="8" key="1">
    <citation type="submission" date="2020-10" db="EMBL/GenBank/DDBJ databases">
        <authorList>
            <person name="Gilroy R."/>
        </authorList>
    </citation>
    <scope>NUCLEOTIDE SEQUENCE</scope>
    <source>
        <strain evidence="8">CHK186-9395</strain>
    </source>
</reference>
<name>A0A9D1SZ24_9FIRM</name>
<feature type="domain" description="Aminotransferase class V" evidence="7">
    <location>
        <begin position="2"/>
        <end position="366"/>
    </location>
</feature>
<dbReference type="InterPro" id="IPR015421">
    <property type="entry name" value="PyrdxlP-dep_Trfase_major"/>
</dbReference>